<keyword evidence="2" id="KW-1133">Transmembrane helix</keyword>
<keyword evidence="2" id="KW-0812">Transmembrane</keyword>
<name>A0A0C3C8X4_OIDMZ</name>
<gene>
    <name evidence="3" type="ORF">OIDMADRAFT_34127</name>
</gene>
<feature type="region of interest" description="Disordered" evidence="1">
    <location>
        <begin position="186"/>
        <end position="246"/>
    </location>
</feature>
<dbReference type="HOGENOM" id="CLU_070840_0_0_1"/>
<organism evidence="3 4">
    <name type="scientific">Oidiodendron maius (strain Zn)</name>
    <dbReference type="NCBI Taxonomy" id="913774"/>
    <lineage>
        <taxon>Eukaryota</taxon>
        <taxon>Fungi</taxon>
        <taxon>Dikarya</taxon>
        <taxon>Ascomycota</taxon>
        <taxon>Pezizomycotina</taxon>
        <taxon>Leotiomycetes</taxon>
        <taxon>Leotiomycetes incertae sedis</taxon>
        <taxon>Myxotrichaceae</taxon>
        <taxon>Oidiodendron</taxon>
    </lineage>
</organism>
<evidence type="ECO:0000256" key="2">
    <source>
        <dbReference type="SAM" id="Phobius"/>
    </source>
</evidence>
<dbReference type="STRING" id="913774.A0A0C3C8X4"/>
<feature type="transmembrane region" description="Helical" evidence="2">
    <location>
        <begin position="254"/>
        <end position="276"/>
    </location>
</feature>
<reference evidence="3 4" key="1">
    <citation type="submission" date="2014-04" db="EMBL/GenBank/DDBJ databases">
        <authorList>
            <consortium name="DOE Joint Genome Institute"/>
            <person name="Kuo A."/>
            <person name="Martino E."/>
            <person name="Perotto S."/>
            <person name="Kohler A."/>
            <person name="Nagy L.G."/>
            <person name="Floudas D."/>
            <person name="Copeland A."/>
            <person name="Barry K.W."/>
            <person name="Cichocki N."/>
            <person name="Veneault-Fourrey C."/>
            <person name="LaButti K."/>
            <person name="Lindquist E.A."/>
            <person name="Lipzen A."/>
            <person name="Lundell T."/>
            <person name="Morin E."/>
            <person name="Murat C."/>
            <person name="Sun H."/>
            <person name="Tunlid A."/>
            <person name="Henrissat B."/>
            <person name="Grigoriev I.V."/>
            <person name="Hibbett D.S."/>
            <person name="Martin F."/>
            <person name="Nordberg H.P."/>
            <person name="Cantor M.N."/>
            <person name="Hua S.X."/>
        </authorList>
    </citation>
    <scope>NUCLEOTIDE SEQUENCE [LARGE SCALE GENOMIC DNA]</scope>
    <source>
        <strain evidence="3 4">Zn</strain>
    </source>
</reference>
<dbReference type="Proteomes" id="UP000054321">
    <property type="component" value="Unassembled WGS sequence"/>
</dbReference>
<proteinExistence type="predicted"/>
<accession>A0A0C3C8X4</accession>
<dbReference type="OrthoDB" id="4497263at2759"/>
<sequence length="354" mass="37744">MGEFFDPYGIPTANTAAGTTTTTSFLPLTTAWSAPSICTTVFLGGDWWNINDPQYGLWVDPGVLCLPPAATTWWDQTWASNSLTTWSLGPVVCPQAYSTVMTSMQDTSTFIACCPSQYEFLGVSPRGSVGQCQSSVTPGQTVTVVTLLAGATVWVTITSVLTTTSHINGIPVNGWNFAALTTPSTTSTSTTAPSATSTSTTAPSATSTSTTAPSQTSASATSSSITPASQTNQSSTGTSDAVQPHSNSQRNFEIGIGVAVGAVAMAVVGFGMWYFLRKASRRQNRPHDSPPHLAINAFDRSPYKPRRSYVDKSLPVQEIHGSVGAHELEEPPWARELSSEERVYEMDGYRRWGE</sequence>
<keyword evidence="2" id="KW-0472">Membrane</keyword>
<reference evidence="4" key="2">
    <citation type="submission" date="2015-01" db="EMBL/GenBank/DDBJ databases">
        <title>Evolutionary Origins and Diversification of the Mycorrhizal Mutualists.</title>
        <authorList>
            <consortium name="DOE Joint Genome Institute"/>
            <consortium name="Mycorrhizal Genomics Consortium"/>
            <person name="Kohler A."/>
            <person name="Kuo A."/>
            <person name="Nagy L.G."/>
            <person name="Floudas D."/>
            <person name="Copeland A."/>
            <person name="Barry K.W."/>
            <person name="Cichocki N."/>
            <person name="Veneault-Fourrey C."/>
            <person name="LaButti K."/>
            <person name="Lindquist E.A."/>
            <person name="Lipzen A."/>
            <person name="Lundell T."/>
            <person name="Morin E."/>
            <person name="Murat C."/>
            <person name="Riley R."/>
            <person name="Ohm R."/>
            <person name="Sun H."/>
            <person name="Tunlid A."/>
            <person name="Henrissat B."/>
            <person name="Grigoriev I.V."/>
            <person name="Hibbett D.S."/>
            <person name="Martin F."/>
        </authorList>
    </citation>
    <scope>NUCLEOTIDE SEQUENCE [LARGE SCALE GENOMIC DNA]</scope>
    <source>
        <strain evidence="4">Zn</strain>
    </source>
</reference>
<evidence type="ECO:0000313" key="4">
    <source>
        <dbReference type="Proteomes" id="UP000054321"/>
    </source>
</evidence>
<evidence type="ECO:0000256" key="1">
    <source>
        <dbReference type="SAM" id="MobiDB-lite"/>
    </source>
</evidence>
<dbReference type="AlphaFoldDB" id="A0A0C3C8X4"/>
<evidence type="ECO:0000313" key="3">
    <source>
        <dbReference type="EMBL" id="KIM95363.1"/>
    </source>
</evidence>
<dbReference type="EMBL" id="KN832887">
    <property type="protein sequence ID" value="KIM95363.1"/>
    <property type="molecule type" value="Genomic_DNA"/>
</dbReference>
<protein>
    <submittedName>
        <fullName evidence="3">Uncharacterized protein</fullName>
    </submittedName>
</protein>
<feature type="compositionally biased region" description="Polar residues" evidence="1">
    <location>
        <begin position="232"/>
        <end position="246"/>
    </location>
</feature>
<keyword evidence="4" id="KW-1185">Reference proteome</keyword>
<feature type="compositionally biased region" description="Low complexity" evidence="1">
    <location>
        <begin position="186"/>
        <end position="231"/>
    </location>
</feature>
<dbReference type="InParanoid" id="A0A0C3C8X4"/>